<keyword evidence="5" id="KW-0507">mRNA processing</keyword>
<dbReference type="SMART" id="SM00384">
    <property type="entry name" value="AT_hook"/>
    <property type="match status" value="7"/>
</dbReference>
<feature type="region of interest" description="Disordered" evidence="10">
    <location>
        <begin position="1"/>
        <end position="183"/>
    </location>
</feature>
<dbReference type="PRINTS" id="PR00929">
    <property type="entry name" value="ATHOOK"/>
</dbReference>
<keyword evidence="8" id="KW-0539">Nucleus</keyword>
<feature type="compositionally biased region" description="Polar residues" evidence="10">
    <location>
        <begin position="307"/>
        <end position="324"/>
    </location>
</feature>
<feature type="compositionally biased region" description="Polar residues" evidence="10">
    <location>
        <begin position="214"/>
        <end position="224"/>
    </location>
</feature>
<dbReference type="OrthoDB" id="199717at2759"/>
<feature type="compositionally biased region" description="Low complexity" evidence="10">
    <location>
        <begin position="154"/>
        <end position="183"/>
    </location>
</feature>
<dbReference type="EMBL" id="CAJVPJ010000905">
    <property type="protein sequence ID" value="CAG8564458.1"/>
    <property type="molecule type" value="Genomic_DNA"/>
</dbReference>
<dbReference type="GO" id="GO:0000974">
    <property type="term" value="C:Prp19 complex"/>
    <property type="evidence" value="ECO:0007669"/>
    <property type="project" value="TreeGrafter"/>
</dbReference>
<keyword evidence="12" id="KW-1185">Reference proteome</keyword>
<evidence type="ECO:0000256" key="2">
    <source>
        <dbReference type="ARBA" id="ARBA00010028"/>
    </source>
</evidence>
<evidence type="ECO:0000313" key="11">
    <source>
        <dbReference type="EMBL" id="CAG8564458.1"/>
    </source>
</evidence>
<dbReference type="PANTHER" id="PTHR13264:SF5">
    <property type="entry name" value="PRE-MRNA-SPLICING FACTOR SYF2"/>
    <property type="match status" value="1"/>
</dbReference>
<keyword evidence="9" id="KW-0175">Coiled coil</keyword>
<gene>
    <name evidence="11" type="ORF">POCULU_LOCUS5675</name>
</gene>
<comment type="subcellular location">
    <subcellularLocation>
        <location evidence="1">Nucleus</location>
    </subcellularLocation>
</comment>
<evidence type="ECO:0000256" key="9">
    <source>
        <dbReference type="SAM" id="Coils"/>
    </source>
</evidence>
<dbReference type="GO" id="GO:0071014">
    <property type="term" value="C:post-mRNA release spliceosomal complex"/>
    <property type="evidence" value="ECO:0007669"/>
    <property type="project" value="TreeGrafter"/>
</dbReference>
<evidence type="ECO:0000256" key="10">
    <source>
        <dbReference type="SAM" id="MobiDB-lite"/>
    </source>
</evidence>
<keyword evidence="7" id="KW-0508">mRNA splicing</keyword>
<evidence type="ECO:0000313" key="12">
    <source>
        <dbReference type="Proteomes" id="UP000789572"/>
    </source>
</evidence>
<proteinExistence type="inferred from homology"/>
<protein>
    <recommendedName>
        <fullName evidence="4">Pre-mRNA-splicing factor SYF2</fullName>
    </recommendedName>
    <alternativeName>
        <fullName evidence="3">Pre-mRNA-splicing factor syf2</fullName>
    </alternativeName>
</protein>
<dbReference type="InterPro" id="IPR000637">
    <property type="entry name" value="HMGI/Y_DNA-bd_CS"/>
</dbReference>
<dbReference type="GO" id="GO:0003677">
    <property type="term" value="F:DNA binding"/>
    <property type="evidence" value="ECO:0007669"/>
    <property type="project" value="InterPro"/>
</dbReference>
<evidence type="ECO:0000256" key="5">
    <source>
        <dbReference type="ARBA" id="ARBA00022664"/>
    </source>
</evidence>
<dbReference type="AlphaFoldDB" id="A0A9N9BDG1"/>
<evidence type="ECO:0000256" key="3">
    <source>
        <dbReference type="ARBA" id="ARBA00013557"/>
    </source>
</evidence>
<sequence>MPPKRKNSLTPQTTNTKKVKSKEGAPDASQNENEKQPTEAVPTQKPVARGRGRPRKHPIVDQQKVPADQSTSSLAIGNPPHLSAGSNLAGQGSQVPISQNKETPVVKPRRGRPRKNPLPVESAPKGDLLPPRDVSAKEPEGNDKSAPPALSTGTQQTIQQTIQQTTQQTTQQPTQQTTQQPLIKDAATITDITISNGSESIDLLLHHTALHTQNIISMSESTPSPKKRGRPKKVISTPAPVTASQKESVFQPVAIAPAETGAKTLGDSVAVSASPTKGKRGRPRKNPLPEGTEPPKTTKVNKEDSVKSTSGTTLGDTQPASVEPTQEAAVVKKGRGRPRKNTVENKDVNNKSTTAKSLPAEGEKPKSKRGRPKKQVSPEESAKVTKPKDPSAPTQARRGRPPKRKTPDNVQSDASWAPQVPEKVDTVSGERSVIGGSTVSDKPNVKKPRLDGTGSIEDIIESVKYAPQPESLLHEERLKKLENMRNLLSSSSQANREEVFAEHQRKKINHKEEVRREYKKAEAEKLLSRQEIERAGGDYERLRSWTYSAEEAEKWEKREEKKAKRKEIGFTDYNQVAEKKYRRQIHELKPDLHAYQEAKAQAGASSVDDTNFYRDANSLAFAGVDSQPSRQAVEKLVTDVNKQVEQREKFSRHKPVNDEEDITYINERNRHFNEKIDRYYGKYTKEIRENFERGTAL</sequence>
<organism evidence="11 12">
    <name type="scientific">Paraglomus occultum</name>
    <dbReference type="NCBI Taxonomy" id="144539"/>
    <lineage>
        <taxon>Eukaryota</taxon>
        <taxon>Fungi</taxon>
        <taxon>Fungi incertae sedis</taxon>
        <taxon>Mucoromycota</taxon>
        <taxon>Glomeromycotina</taxon>
        <taxon>Glomeromycetes</taxon>
        <taxon>Paraglomerales</taxon>
        <taxon>Paraglomeraceae</taxon>
        <taxon>Paraglomus</taxon>
    </lineage>
</organism>
<dbReference type="GO" id="GO:0006355">
    <property type="term" value="P:regulation of DNA-templated transcription"/>
    <property type="evidence" value="ECO:0007669"/>
    <property type="project" value="InterPro"/>
</dbReference>
<dbReference type="GO" id="GO:0071013">
    <property type="term" value="C:catalytic step 2 spliceosome"/>
    <property type="evidence" value="ECO:0007669"/>
    <property type="project" value="TreeGrafter"/>
</dbReference>
<evidence type="ECO:0000256" key="4">
    <source>
        <dbReference type="ARBA" id="ARBA00014745"/>
    </source>
</evidence>
<feature type="coiled-coil region" evidence="9">
    <location>
        <begin position="504"/>
        <end position="531"/>
    </location>
</feature>
<dbReference type="Pfam" id="PF08231">
    <property type="entry name" value="SYF2"/>
    <property type="match status" value="1"/>
</dbReference>
<comment type="similarity">
    <text evidence="2">Belongs to the SYF2 family.</text>
</comment>
<dbReference type="PANTHER" id="PTHR13264">
    <property type="entry name" value="GCIP-INTERACTING PROTEIN P29"/>
    <property type="match status" value="1"/>
</dbReference>
<accession>A0A9N9BDG1</accession>
<feature type="compositionally biased region" description="Polar residues" evidence="10">
    <location>
        <begin position="84"/>
        <end position="102"/>
    </location>
</feature>
<dbReference type="InterPro" id="IPR017956">
    <property type="entry name" value="AT_hook_DNA-bd_motif"/>
</dbReference>
<evidence type="ECO:0000256" key="1">
    <source>
        <dbReference type="ARBA" id="ARBA00004123"/>
    </source>
</evidence>
<keyword evidence="6" id="KW-0747">Spliceosome</keyword>
<dbReference type="PROSITE" id="PS00354">
    <property type="entry name" value="HMGI_Y"/>
    <property type="match status" value="1"/>
</dbReference>
<name>A0A9N9BDG1_9GLOM</name>
<evidence type="ECO:0000256" key="8">
    <source>
        <dbReference type="ARBA" id="ARBA00023242"/>
    </source>
</evidence>
<evidence type="ECO:0000256" key="7">
    <source>
        <dbReference type="ARBA" id="ARBA00023187"/>
    </source>
</evidence>
<feature type="region of interest" description="Disordered" evidence="10">
    <location>
        <begin position="214"/>
        <end position="453"/>
    </location>
</feature>
<dbReference type="InterPro" id="IPR013260">
    <property type="entry name" value="mRNA_splic_SYF2"/>
</dbReference>
<evidence type="ECO:0000256" key="6">
    <source>
        <dbReference type="ARBA" id="ARBA00022728"/>
    </source>
</evidence>
<comment type="caution">
    <text evidence="11">The sequence shown here is derived from an EMBL/GenBank/DDBJ whole genome shotgun (WGS) entry which is preliminary data.</text>
</comment>
<feature type="compositionally biased region" description="Basic and acidic residues" evidence="10">
    <location>
        <begin position="134"/>
        <end position="143"/>
    </location>
</feature>
<feature type="compositionally biased region" description="Basic and acidic residues" evidence="10">
    <location>
        <begin position="376"/>
        <end position="389"/>
    </location>
</feature>
<dbReference type="GO" id="GO:0006397">
    <property type="term" value="P:mRNA processing"/>
    <property type="evidence" value="ECO:0007669"/>
    <property type="project" value="UniProtKB-KW"/>
</dbReference>
<dbReference type="Proteomes" id="UP000789572">
    <property type="component" value="Unassembled WGS sequence"/>
</dbReference>
<dbReference type="GO" id="GO:0008380">
    <property type="term" value="P:RNA splicing"/>
    <property type="evidence" value="ECO:0007669"/>
    <property type="project" value="UniProtKB-KW"/>
</dbReference>
<reference evidence="11" key="1">
    <citation type="submission" date="2021-06" db="EMBL/GenBank/DDBJ databases">
        <authorList>
            <person name="Kallberg Y."/>
            <person name="Tangrot J."/>
            <person name="Rosling A."/>
        </authorList>
    </citation>
    <scope>NUCLEOTIDE SEQUENCE</scope>
    <source>
        <strain evidence="11">IA702</strain>
    </source>
</reference>
<feature type="compositionally biased region" description="Basic residues" evidence="10">
    <location>
        <begin position="48"/>
        <end position="57"/>
    </location>
</feature>